<evidence type="ECO:0000256" key="1">
    <source>
        <dbReference type="SAM" id="Phobius"/>
    </source>
</evidence>
<evidence type="ECO:0000313" key="2">
    <source>
        <dbReference type="EMBL" id="MEP0949136.1"/>
    </source>
</evidence>
<feature type="transmembrane region" description="Helical" evidence="1">
    <location>
        <begin position="15"/>
        <end position="39"/>
    </location>
</feature>
<name>A0ABV0K8N3_9CYAN</name>
<accession>A0ABV0K8N3</accession>
<proteinExistence type="predicted"/>
<keyword evidence="1" id="KW-0472">Membrane</keyword>
<evidence type="ECO:0000313" key="3">
    <source>
        <dbReference type="Proteomes" id="UP001482513"/>
    </source>
</evidence>
<dbReference type="EMBL" id="JAMPKX010000010">
    <property type="protein sequence ID" value="MEP0949136.1"/>
    <property type="molecule type" value="Genomic_DNA"/>
</dbReference>
<reference evidence="2 3" key="1">
    <citation type="submission" date="2022-04" db="EMBL/GenBank/DDBJ databases">
        <title>Positive selection, recombination, and allopatry shape intraspecific diversity of widespread and dominant cyanobacteria.</title>
        <authorList>
            <person name="Wei J."/>
            <person name="Shu W."/>
            <person name="Hu C."/>
        </authorList>
    </citation>
    <scope>NUCLEOTIDE SEQUENCE [LARGE SCALE GENOMIC DNA]</scope>
    <source>
        <strain evidence="2 3">DQ-A4</strain>
    </source>
</reference>
<keyword evidence="1" id="KW-0812">Transmembrane</keyword>
<keyword evidence="1" id="KW-1133">Transmembrane helix</keyword>
<dbReference type="Proteomes" id="UP001482513">
    <property type="component" value="Unassembled WGS sequence"/>
</dbReference>
<dbReference type="RefSeq" id="WP_190694183.1">
    <property type="nucleotide sequence ID" value="NZ_JAMPKX010000010.1"/>
</dbReference>
<sequence>MTRLLRQPGFIRRGLLIASLVTLPASGFFIWLCLVYLAVPHLLNSGHIISIYFGFHIQYPYPHLIGAVHNLRCRTNGVVIADGFSYSCRFNMKPSNVDLFVQQMELASTTNDDCIQRLAERRNQLSEHSWFPPTDWWKPLDLVEGKCYAKGSSDYTILFYSPTSRIAYINDSDY</sequence>
<comment type="caution">
    <text evidence="2">The sequence shown here is derived from an EMBL/GenBank/DDBJ whole genome shotgun (WGS) entry which is preliminary data.</text>
</comment>
<keyword evidence="3" id="KW-1185">Reference proteome</keyword>
<organism evidence="2 3">
    <name type="scientific">Leptolyngbya subtilissima DQ-A4</name>
    <dbReference type="NCBI Taxonomy" id="2933933"/>
    <lineage>
        <taxon>Bacteria</taxon>
        <taxon>Bacillati</taxon>
        <taxon>Cyanobacteriota</taxon>
        <taxon>Cyanophyceae</taxon>
        <taxon>Leptolyngbyales</taxon>
        <taxon>Leptolyngbyaceae</taxon>
        <taxon>Leptolyngbya group</taxon>
        <taxon>Leptolyngbya</taxon>
    </lineage>
</organism>
<protein>
    <submittedName>
        <fullName evidence="2">Uncharacterized protein</fullName>
    </submittedName>
</protein>
<gene>
    <name evidence="2" type="ORF">NC992_19815</name>
</gene>